<name>A0A7W9SMX1_ARMRO</name>
<evidence type="ECO:0000256" key="2">
    <source>
        <dbReference type="ARBA" id="ARBA00022475"/>
    </source>
</evidence>
<dbReference type="GO" id="GO:0005886">
    <property type="term" value="C:plasma membrane"/>
    <property type="evidence" value="ECO:0007669"/>
    <property type="project" value="UniProtKB-SubCell"/>
</dbReference>
<sequence length="327" mass="33544">MKLIACIFGGLLLLAAVILAAKASPLAVAAALARGAFGSKDSLANTLLQTTPLLLTGLGVGLAFKGKLFNIGAEGQFLLGAVFAIWAGTQKLPAPLLLPVALAAGALGGALWAGLAAALKLWRGVQEVLSTLLLNFVAIQLVAWMVRGPLQEAVKQYPQSDKLAIPGRLAFLWPGTQLHQGFLLALVLAVVAWAYLAKTASGFALRAVGAGAEAAAAAGISVAKTTWLTFLLSGALSGLAGAIQICGVTYFLADPYSKGYGYTAIAVALLANLSPLWTIVTALFFGALTAGATEVQSAGVSSVVIQVLQAVTLFTVLAYSWLKERGK</sequence>
<keyword evidence="8" id="KW-0813">Transport</keyword>
<feature type="chain" id="PRO_5031179644" evidence="7">
    <location>
        <begin position="30"/>
        <end position="327"/>
    </location>
</feature>
<comment type="caution">
    <text evidence="8">The sequence shown here is derived from an EMBL/GenBank/DDBJ whole genome shotgun (WGS) entry which is preliminary data.</text>
</comment>
<evidence type="ECO:0000256" key="4">
    <source>
        <dbReference type="ARBA" id="ARBA00022989"/>
    </source>
</evidence>
<keyword evidence="9" id="KW-1185">Reference proteome</keyword>
<keyword evidence="3 6" id="KW-0812">Transmembrane</keyword>
<keyword evidence="7" id="KW-0732">Signal</keyword>
<feature type="transmembrane region" description="Helical" evidence="6">
    <location>
        <begin position="229"/>
        <end position="253"/>
    </location>
</feature>
<feature type="transmembrane region" description="Helical" evidence="6">
    <location>
        <begin position="128"/>
        <end position="146"/>
    </location>
</feature>
<dbReference type="PANTHER" id="PTHR47089:SF1">
    <property type="entry name" value="GUANOSINE ABC TRANSPORTER PERMEASE PROTEIN NUPP"/>
    <property type="match status" value="1"/>
</dbReference>
<feature type="transmembrane region" description="Helical" evidence="6">
    <location>
        <begin position="300"/>
        <end position="322"/>
    </location>
</feature>
<keyword evidence="4 6" id="KW-1133">Transmembrane helix</keyword>
<organism evidence="8 9">
    <name type="scientific">Armatimonas rosea</name>
    <dbReference type="NCBI Taxonomy" id="685828"/>
    <lineage>
        <taxon>Bacteria</taxon>
        <taxon>Bacillati</taxon>
        <taxon>Armatimonadota</taxon>
        <taxon>Armatimonadia</taxon>
        <taxon>Armatimonadales</taxon>
        <taxon>Armatimonadaceae</taxon>
        <taxon>Armatimonas</taxon>
    </lineage>
</organism>
<gene>
    <name evidence="8" type="ORF">HNQ39_000881</name>
</gene>
<feature type="signal peptide" evidence="7">
    <location>
        <begin position="1"/>
        <end position="29"/>
    </location>
</feature>
<accession>A0A7W9SMX1</accession>
<proteinExistence type="predicted"/>
<evidence type="ECO:0000313" key="9">
    <source>
        <dbReference type="Proteomes" id="UP000520814"/>
    </source>
</evidence>
<keyword evidence="5 6" id="KW-0472">Membrane</keyword>
<evidence type="ECO:0000256" key="3">
    <source>
        <dbReference type="ARBA" id="ARBA00022692"/>
    </source>
</evidence>
<dbReference type="RefSeq" id="WP_184192737.1">
    <property type="nucleotide sequence ID" value="NZ_JACHGW010000001.1"/>
</dbReference>
<evidence type="ECO:0000256" key="6">
    <source>
        <dbReference type="SAM" id="Phobius"/>
    </source>
</evidence>
<evidence type="ECO:0000256" key="7">
    <source>
        <dbReference type="SAM" id="SignalP"/>
    </source>
</evidence>
<keyword evidence="8" id="KW-0762">Sugar transport</keyword>
<dbReference type="GO" id="GO:0022857">
    <property type="term" value="F:transmembrane transporter activity"/>
    <property type="evidence" value="ECO:0007669"/>
    <property type="project" value="InterPro"/>
</dbReference>
<evidence type="ECO:0000313" key="8">
    <source>
        <dbReference type="EMBL" id="MBB6049119.1"/>
    </source>
</evidence>
<feature type="transmembrane region" description="Helical" evidence="6">
    <location>
        <begin position="71"/>
        <end position="88"/>
    </location>
</feature>
<keyword evidence="2" id="KW-1003">Cell membrane</keyword>
<feature type="transmembrane region" description="Helical" evidence="6">
    <location>
        <begin position="43"/>
        <end position="64"/>
    </location>
</feature>
<dbReference type="PANTHER" id="PTHR47089">
    <property type="entry name" value="ABC TRANSPORTER, PERMEASE PROTEIN"/>
    <property type="match status" value="1"/>
</dbReference>
<feature type="transmembrane region" description="Helical" evidence="6">
    <location>
        <begin position="265"/>
        <end position="288"/>
    </location>
</feature>
<dbReference type="Pfam" id="PF02653">
    <property type="entry name" value="BPD_transp_2"/>
    <property type="match status" value="1"/>
</dbReference>
<dbReference type="AlphaFoldDB" id="A0A7W9SMX1"/>
<feature type="transmembrane region" description="Helical" evidence="6">
    <location>
        <begin position="94"/>
        <end position="116"/>
    </location>
</feature>
<evidence type="ECO:0000256" key="1">
    <source>
        <dbReference type="ARBA" id="ARBA00004651"/>
    </source>
</evidence>
<dbReference type="InterPro" id="IPR001851">
    <property type="entry name" value="ABC_transp_permease"/>
</dbReference>
<feature type="transmembrane region" description="Helical" evidence="6">
    <location>
        <begin position="203"/>
        <end position="223"/>
    </location>
</feature>
<dbReference type="EMBL" id="JACHGW010000001">
    <property type="protein sequence ID" value="MBB6049119.1"/>
    <property type="molecule type" value="Genomic_DNA"/>
</dbReference>
<protein>
    <submittedName>
        <fullName evidence="8">Simple sugar transport system permease protein</fullName>
    </submittedName>
</protein>
<feature type="transmembrane region" description="Helical" evidence="6">
    <location>
        <begin position="178"/>
        <end position="196"/>
    </location>
</feature>
<dbReference type="CDD" id="cd06580">
    <property type="entry name" value="TM_PBP1_transp_TpRbsC_like"/>
    <property type="match status" value="1"/>
</dbReference>
<comment type="subcellular location">
    <subcellularLocation>
        <location evidence="1">Cell membrane</location>
        <topology evidence="1">Multi-pass membrane protein</topology>
    </subcellularLocation>
</comment>
<evidence type="ECO:0000256" key="5">
    <source>
        <dbReference type="ARBA" id="ARBA00023136"/>
    </source>
</evidence>
<dbReference type="Proteomes" id="UP000520814">
    <property type="component" value="Unassembled WGS sequence"/>
</dbReference>
<reference evidence="8 9" key="1">
    <citation type="submission" date="2020-08" db="EMBL/GenBank/DDBJ databases">
        <title>Genomic Encyclopedia of Type Strains, Phase IV (KMG-IV): sequencing the most valuable type-strain genomes for metagenomic binning, comparative biology and taxonomic classification.</title>
        <authorList>
            <person name="Goeker M."/>
        </authorList>
    </citation>
    <scope>NUCLEOTIDE SEQUENCE [LARGE SCALE GENOMIC DNA]</scope>
    <source>
        <strain evidence="8 9">DSM 23562</strain>
    </source>
</reference>